<keyword evidence="4" id="KW-0238">DNA-binding</keyword>
<dbReference type="Gene3D" id="3.40.50.300">
    <property type="entry name" value="P-loop containing nucleotide triphosphate hydrolases"/>
    <property type="match status" value="4"/>
</dbReference>
<evidence type="ECO:0000256" key="6">
    <source>
        <dbReference type="SAM" id="MobiDB-lite"/>
    </source>
</evidence>
<keyword evidence="2" id="KW-0378">Hydrolase</keyword>
<evidence type="ECO:0000256" key="1">
    <source>
        <dbReference type="ARBA" id="ARBA00022741"/>
    </source>
</evidence>
<dbReference type="InterPro" id="IPR036397">
    <property type="entry name" value="RNaseH_sf"/>
</dbReference>
<dbReference type="GO" id="GO:0005737">
    <property type="term" value="C:cytoplasm"/>
    <property type="evidence" value="ECO:0007669"/>
    <property type="project" value="TreeGrafter"/>
</dbReference>
<dbReference type="Gene3D" id="3.30.420.10">
    <property type="entry name" value="Ribonuclease H-like superfamily/Ribonuclease H"/>
    <property type="match status" value="1"/>
</dbReference>
<dbReference type="PROSITE" id="PS51192">
    <property type="entry name" value="HELICASE_ATP_BIND_1"/>
    <property type="match status" value="1"/>
</dbReference>
<evidence type="ECO:0000256" key="3">
    <source>
        <dbReference type="ARBA" id="ARBA00022840"/>
    </source>
</evidence>
<dbReference type="GO" id="GO:0005694">
    <property type="term" value="C:chromosome"/>
    <property type="evidence" value="ECO:0007669"/>
    <property type="project" value="TreeGrafter"/>
</dbReference>
<name>A0A1H9IJW3_9ACTN</name>
<keyword evidence="3" id="KW-0067">ATP-binding</keyword>
<gene>
    <name evidence="10" type="ORF">SAMN05421756_105281</name>
</gene>
<dbReference type="InterPro" id="IPR006555">
    <property type="entry name" value="ATP-dep_Helicase_C"/>
</dbReference>
<evidence type="ECO:0000259" key="8">
    <source>
        <dbReference type="PROSITE" id="PS51193"/>
    </source>
</evidence>
<dbReference type="PROSITE" id="PS51193">
    <property type="entry name" value="HELICASE_ATP_BIND_2"/>
    <property type="match status" value="1"/>
</dbReference>
<accession>A0A1H9IJW3</accession>
<dbReference type="SMART" id="SM00490">
    <property type="entry name" value="HELICc"/>
    <property type="match status" value="1"/>
</dbReference>
<sequence length="2087" mass="220867">MSDGHAESTLKPAARKLVALVAQSGAGLSAAALLEAARRTTPRLADQVFAVLVGEALAAGALVEDAGVLSVPGDASAPDADPSPAAERRGRVVYVDLESVVRTTDVEPFTDKRIFQLGAVRSGADEQWSAEWPELERFLQLPDETWEIRSTAVRERHAAEAVAPVDALTALHAFCAGADLLVTYNGTVADLPMLTDAFAREELPGLDVAHVDAYYLALALWPGAASHRLAQLCDDLGVDRTGLGWHDAVDDAKLLELLIGSAREVVAAWPADLRELVAAVCPDSGAWSLVLPADTEAPALRQPDVAAVLETQLAAHTPRRQAGPAGRQPLQVGSELRDATGRVNPGQLASIARGSAARPRPAQEQMTAAMHEWADRGVPAMVEAPTGTGKSYAVLAAALDWLAGGSDRTAIITTFTKQLQAQLADDVVVLDANLPGLGLLDSCDVVKGQTSRLSVRALVAALADASSLGGNRPRERNRFLTQAGFRELLVFITLRFLAASGVESGWTARSVDPVDLPPFFSGYLPKAVPVWLESLSQASNGEYAATVNTPMAQHTDVVREALSSHRLLLANHALMLAHLDDLAGVGTETLLIVDEAHQLEDAATSALSTVLDYRAVTNLHADLAAWVRNARAGASREAVQAAVTNLGMLLEDEQLPRAAAQTFDARSGSLSQVGSRTVTLASDYAGVAGLTQVRTLRSLMLRLGGQCRALNGAVGSYVAEHRGVLDFFEVERVAALQAGSGLVTASAESIVADIDDVVGRATAAPSDDPTAGAARTSQSGPGAPGATGDPGDGSEDDPVTIAATRADDASLPSVTNDEEGGVDEEADDLAATKAGDVLDGDHVVLGDLPPGASNRVVYASELEQLRGDLRYYKFSVTSAPIELGADVVWQQFLATFARTYYVSATLRVAGRWDFIRTRLGLGGGIATLALDTPFDMGQQARLVCFSDFPSWAEQSEGAMRTVAHQLAGYADAVVTEVDQDDPDVLQDPDDLQDPQAVGESRGGFDGGALVLTTARSTAGGIAEYLATDLRRRQNRTPVRSALVLGNRRGVDEFKDREYGGGFLVGTRGLWQGVDIDDEARLRVLWINKLPFAPFADPVIEARRAVVTERALAGHAEDPDAAATSLYYLPLAALQLRQAAGRLIRSERHRGVIIISDRKLAGATALRRAYRRTFLGSLDPELLLPDLDTGERGGGNVVTMADGWARIWSFFAEQGLLSAARAAELSTPDALEEHTLLPYTRQIRRLAMTPVDVDQHRAAGTLEAEVLTRAAKIGGLLALRDEPADLKTSQQTVISAVAAGRNVLGLLPTGFGKSYCFQLPALVLPGVTIVVSPLVALMTDQALSLNRSVGGAVRALVAPLRESSSRAGKTEVADQLLGRRDHGIRMVYVSPERLTQRRFRELVRSAVASGVITRIALDEAHTFVQWDDFRPSMGRVEMFLAQLRAEHGLAVTALTATANRTVQAGLREGVFGLTPDVDADTEAAEGASADGLLTVRENPIRPELAIFRRSIAAAGPAISGGLAEEVASAVTEHAIFYCLTVKEVVALSAHLRDFLGDGAARVRRFHGRLTEAEKSSVLTEFREAPKAGEEGFAPLIVVATSAFGLGIDRPDVRTVYCASAPTDLASLYQQVGRSGRDAAGKPAPADGDDAPANVGLALLTGRGLRTARFMTSTDLKPALLHRMGQAVLASGPVLNAARVADTLIGEDVTAGRLDADEAAKSRTADEYAAGLVRAFAALAALHAVDDLGDFPPHVAVKAGELLAVAPHPSEADHGSGTAADPQLEAELAALAGVEATVVAAVLALPVRTSDRTLHRARLSVARLDTHLTQTVPGYRLVAEDAASTWQLLADLHDRGVLDVSAAPSRRLVSGLRVHTTTMPPGFGAAVSGKAARAAVEIGYLQDFFSDSTVCANRKLADYFGVADLPPGCCSHAGNRCSACWARGDWPAGQVKPKVADALETPKPRPAGTRTDAAFAARRLDDKVYRLVWDVYQGVHVLDLQRALRGDDSHYNPRTKKRRRLRTALVNSRHFGSSPSVRLGDIEDSLARLQDDDKVVQFGSVWRYTGHVAREAAKAAQAAAAAAAAGSAA</sequence>
<dbReference type="PANTHER" id="PTHR13710:SF153">
    <property type="entry name" value="RECQ-LIKE DNA HELICASE BLM"/>
    <property type="match status" value="1"/>
</dbReference>
<proteinExistence type="predicted"/>
<dbReference type="GO" id="GO:0043138">
    <property type="term" value="F:3'-5' DNA helicase activity"/>
    <property type="evidence" value="ECO:0007669"/>
    <property type="project" value="TreeGrafter"/>
</dbReference>
<feature type="domain" description="Helicase ATP-binding" evidence="8">
    <location>
        <begin position="349"/>
        <end position="659"/>
    </location>
</feature>
<dbReference type="GO" id="GO:0003677">
    <property type="term" value="F:DNA binding"/>
    <property type="evidence" value="ECO:0007669"/>
    <property type="project" value="UniProtKB-KW"/>
</dbReference>
<dbReference type="STRING" id="1036181.SAMN05421756_105281"/>
<dbReference type="PANTHER" id="PTHR13710">
    <property type="entry name" value="DNA HELICASE RECQ FAMILY MEMBER"/>
    <property type="match status" value="1"/>
</dbReference>
<dbReference type="Pfam" id="PF00271">
    <property type="entry name" value="Helicase_C"/>
    <property type="match status" value="1"/>
</dbReference>
<dbReference type="GO" id="GO:0009378">
    <property type="term" value="F:four-way junction helicase activity"/>
    <property type="evidence" value="ECO:0007669"/>
    <property type="project" value="TreeGrafter"/>
</dbReference>
<dbReference type="SMART" id="SM00487">
    <property type="entry name" value="DEXDc"/>
    <property type="match status" value="2"/>
</dbReference>
<dbReference type="InterPro" id="IPR014001">
    <property type="entry name" value="Helicase_ATP-bd"/>
</dbReference>
<dbReference type="SUPFAM" id="SSF53098">
    <property type="entry name" value="Ribonuclease H-like"/>
    <property type="match status" value="1"/>
</dbReference>
<evidence type="ECO:0000259" key="7">
    <source>
        <dbReference type="PROSITE" id="PS51192"/>
    </source>
</evidence>
<keyword evidence="11" id="KW-1185">Reference proteome</keyword>
<dbReference type="InterPro" id="IPR001650">
    <property type="entry name" value="Helicase_C-like"/>
</dbReference>
<dbReference type="RefSeq" id="WP_091181631.1">
    <property type="nucleotide sequence ID" value="NZ_FOFA01000005.1"/>
</dbReference>
<dbReference type="SUPFAM" id="SSF52540">
    <property type="entry name" value="P-loop containing nucleoside triphosphate hydrolases"/>
    <property type="match status" value="3"/>
</dbReference>
<dbReference type="PROSITE" id="PS51194">
    <property type="entry name" value="HELICASE_CTER"/>
    <property type="match status" value="1"/>
</dbReference>
<dbReference type="Proteomes" id="UP000198504">
    <property type="component" value="Unassembled WGS sequence"/>
</dbReference>
<dbReference type="InterPro" id="IPR011545">
    <property type="entry name" value="DEAD/DEAH_box_helicase_dom"/>
</dbReference>
<evidence type="ECO:0000313" key="11">
    <source>
        <dbReference type="Proteomes" id="UP000198504"/>
    </source>
</evidence>
<feature type="compositionally biased region" description="Gly residues" evidence="6">
    <location>
        <begin position="782"/>
        <end position="791"/>
    </location>
</feature>
<evidence type="ECO:0000259" key="9">
    <source>
        <dbReference type="PROSITE" id="PS51194"/>
    </source>
</evidence>
<dbReference type="Pfam" id="PF00270">
    <property type="entry name" value="DEAD"/>
    <property type="match status" value="1"/>
</dbReference>
<dbReference type="GO" id="GO:0016818">
    <property type="term" value="F:hydrolase activity, acting on acid anhydrides, in phosphorus-containing anhydrides"/>
    <property type="evidence" value="ECO:0007669"/>
    <property type="project" value="InterPro"/>
</dbReference>
<reference evidence="11" key="1">
    <citation type="submission" date="2016-10" db="EMBL/GenBank/DDBJ databases">
        <authorList>
            <person name="Varghese N."/>
            <person name="Submissions S."/>
        </authorList>
    </citation>
    <scope>NUCLEOTIDE SEQUENCE [LARGE SCALE GENOMIC DNA]</scope>
    <source>
        <strain evidence="11">CGMCC 4.6856</strain>
    </source>
</reference>
<feature type="domain" description="Helicase C-terminal" evidence="9">
    <location>
        <begin position="1521"/>
        <end position="1680"/>
    </location>
</feature>
<dbReference type="Pfam" id="PF13307">
    <property type="entry name" value="Helicase_C_2"/>
    <property type="match status" value="1"/>
</dbReference>
<dbReference type="EMBL" id="FOFA01000005">
    <property type="protein sequence ID" value="SEQ74884.1"/>
    <property type="molecule type" value="Genomic_DNA"/>
</dbReference>
<organism evidence="10 11">
    <name type="scientific">Microlunatus flavus</name>
    <dbReference type="NCBI Taxonomy" id="1036181"/>
    <lineage>
        <taxon>Bacteria</taxon>
        <taxon>Bacillati</taxon>
        <taxon>Actinomycetota</taxon>
        <taxon>Actinomycetes</taxon>
        <taxon>Propionibacteriales</taxon>
        <taxon>Propionibacteriaceae</taxon>
        <taxon>Microlunatus</taxon>
    </lineage>
</organism>
<dbReference type="GO" id="GO:0005524">
    <property type="term" value="F:ATP binding"/>
    <property type="evidence" value="ECO:0007669"/>
    <property type="project" value="UniProtKB-KW"/>
</dbReference>
<dbReference type="OrthoDB" id="9803913at2"/>
<evidence type="ECO:0000313" key="10">
    <source>
        <dbReference type="EMBL" id="SEQ74884.1"/>
    </source>
</evidence>
<dbReference type="CDD" id="cd17920">
    <property type="entry name" value="DEXHc_RecQ"/>
    <property type="match status" value="1"/>
</dbReference>
<feature type="domain" description="Helicase ATP-binding" evidence="7">
    <location>
        <begin position="1293"/>
        <end position="1475"/>
    </location>
</feature>
<dbReference type="InterPro" id="IPR012337">
    <property type="entry name" value="RNaseH-like_sf"/>
</dbReference>
<evidence type="ECO:0000256" key="4">
    <source>
        <dbReference type="ARBA" id="ARBA00023125"/>
    </source>
</evidence>
<feature type="region of interest" description="Disordered" evidence="6">
    <location>
        <begin position="761"/>
        <end position="799"/>
    </location>
</feature>
<evidence type="ECO:0000256" key="2">
    <source>
        <dbReference type="ARBA" id="ARBA00022801"/>
    </source>
</evidence>
<dbReference type="SMART" id="SM00491">
    <property type="entry name" value="HELICc2"/>
    <property type="match status" value="1"/>
</dbReference>
<keyword evidence="1" id="KW-0547">Nucleotide-binding</keyword>
<dbReference type="GO" id="GO:0000724">
    <property type="term" value="P:double-strand break repair via homologous recombination"/>
    <property type="evidence" value="ECO:0007669"/>
    <property type="project" value="TreeGrafter"/>
</dbReference>
<evidence type="ECO:0000256" key="5">
    <source>
        <dbReference type="ARBA" id="ARBA00023235"/>
    </source>
</evidence>
<keyword evidence="5" id="KW-0413">Isomerase</keyword>
<keyword evidence="10" id="KW-0347">Helicase</keyword>
<protein>
    <submittedName>
        <fullName evidence="10">Helicase conserved C-terminal domain-containing protein</fullName>
    </submittedName>
</protein>
<dbReference type="InterPro" id="IPR014013">
    <property type="entry name" value="Helic_SF1/SF2_ATP-bd_DinG/Rad3"/>
</dbReference>
<feature type="region of interest" description="Disordered" evidence="6">
    <location>
        <begin position="804"/>
        <end position="823"/>
    </location>
</feature>
<dbReference type="InterPro" id="IPR027417">
    <property type="entry name" value="P-loop_NTPase"/>
</dbReference>